<evidence type="ECO:0000313" key="1">
    <source>
        <dbReference type="EMBL" id="KAG5412559.1"/>
    </source>
</evidence>
<dbReference type="Proteomes" id="UP000823674">
    <property type="component" value="Chromosome A01"/>
</dbReference>
<proteinExistence type="predicted"/>
<comment type="caution">
    <text evidence="1">The sequence shown here is derived from an EMBL/GenBank/DDBJ whole genome shotgun (WGS) entry which is preliminary data.</text>
</comment>
<sequence length="162" mass="18420">MRGEVMTRDRYIYDIDVWKKVPLARTVHIAVDDDFQTSLVKFRQAICLPPSGISSTILPWICWSLWTARNRLIFEDKSFTANEVMIKGLVLAREWIGAQESKSTILQRLPHARVGHPEDARDFEATCHTDASWDPITKKAGLAWIISQSSHSLPQEGAQSML</sequence>
<keyword evidence="2" id="KW-1185">Reference proteome</keyword>
<gene>
    <name evidence="1" type="primary">A01p001520.1_BraROA</name>
    <name evidence="1" type="ORF">IGI04_000126</name>
</gene>
<protein>
    <recommendedName>
        <fullName evidence="3">RNase H type-1 domain-containing protein</fullName>
    </recommendedName>
</protein>
<name>A0ABQ7NS60_BRACM</name>
<evidence type="ECO:0000313" key="2">
    <source>
        <dbReference type="Proteomes" id="UP000823674"/>
    </source>
</evidence>
<evidence type="ECO:0008006" key="3">
    <source>
        <dbReference type="Google" id="ProtNLM"/>
    </source>
</evidence>
<dbReference type="EMBL" id="JADBGQ010000001">
    <property type="protein sequence ID" value="KAG5412559.1"/>
    <property type="molecule type" value="Genomic_DNA"/>
</dbReference>
<accession>A0ABQ7NS60</accession>
<organism evidence="1 2">
    <name type="scientific">Brassica rapa subsp. trilocularis</name>
    <dbReference type="NCBI Taxonomy" id="1813537"/>
    <lineage>
        <taxon>Eukaryota</taxon>
        <taxon>Viridiplantae</taxon>
        <taxon>Streptophyta</taxon>
        <taxon>Embryophyta</taxon>
        <taxon>Tracheophyta</taxon>
        <taxon>Spermatophyta</taxon>
        <taxon>Magnoliopsida</taxon>
        <taxon>eudicotyledons</taxon>
        <taxon>Gunneridae</taxon>
        <taxon>Pentapetalae</taxon>
        <taxon>rosids</taxon>
        <taxon>malvids</taxon>
        <taxon>Brassicales</taxon>
        <taxon>Brassicaceae</taxon>
        <taxon>Brassiceae</taxon>
        <taxon>Brassica</taxon>
    </lineage>
</organism>
<reference evidence="1 2" key="1">
    <citation type="submission" date="2021-03" db="EMBL/GenBank/DDBJ databases">
        <authorList>
            <person name="King G.J."/>
            <person name="Bancroft I."/>
            <person name="Baten A."/>
            <person name="Bloomfield J."/>
            <person name="Borpatragohain P."/>
            <person name="He Z."/>
            <person name="Irish N."/>
            <person name="Irwin J."/>
            <person name="Liu K."/>
            <person name="Mauleon R.P."/>
            <person name="Moore J."/>
            <person name="Morris R."/>
            <person name="Ostergaard L."/>
            <person name="Wang B."/>
            <person name="Wells R."/>
        </authorList>
    </citation>
    <scope>NUCLEOTIDE SEQUENCE [LARGE SCALE GENOMIC DNA]</scope>
    <source>
        <strain evidence="1">R-o-18</strain>
        <tissue evidence="1">Leaf</tissue>
    </source>
</reference>